<keyword evidence="3" id="KW-1133">Transmembrane helix</keyword>
<dbReference type="RefSeq" id="WP_063356322.1">
    <property type="nucleotide sequence ID" value="NZ_AQHB01000038.1"/>
</dbReference>
<evidence type="ECO:0000313" key="6">
    <source>
        <dbReference type="EMBL" id="KZN39965.1"/>
    </source>
</evidence>
<keyword evidence="2" id="KW-0812">Transmembrane</keyword>
<dbReference type="AlphaFoldDB" id="A0A161ZZI4"/>
<feature type="compositionally biased region" description="Low complexity" evidence="5">
    <location>
        <begin position="14"/>
        <end position="29"/>
    </location>
</feature>
<dbReference type="InterPro" id="IPR021147">
    <property type="entry name" value="DUF697"/>
</dbReference>
<keyword evidence="7" id="KW-1185">Reference proteome</keyword>
<evidence type="ECO:0000256" key="5">
    <source>
        <dbReference type="SAM" id="MobiDB-lite"/>
    </source>
</evidence>
<dbReference type="STRING" id="43657.S4054249_01805"/>
<feature type="region of interest" description="Disordered" evidence="5">
    <location>
        <begin position="1"/>
        <end position="29"/>
    </location>
</feature>
<dbReference type="GO" id="GO:0016020">
    <property type="term" value="C:membrane"/>
    <property type="evidence" value="ECO:0007669"/>
    <property type="project" value="UniProtKB-SubCell"/>
</dbReference>
<sequence>MTATKTAKDDKASEATASASASASATEQSSTAVQAEDRAAVAQIIVDKYSKWSFGSGLIPIPAVDLVALTGIQMKMIGEIAKVYGQSYSDNKLRGTVSAVIGGSFPQTLGGAGLSSFLKAVPVIGTLSAIAFMPVVSAASTHAVGSTFIRHFENGGTLIDLNLASIKGDIAEIAAKYRKDKGDASAQPSGATAP</sequence>
<dbReference type="EMBL" id="AUYB01000097">
    <property type="protein sequence ID" value="KZN39965.1"/>
    <property type="molecule type" value="Genomic_DNA"/>
</dbReference>
<comment type="subcellular location">
    <subcellularLocation>
        <location evidence="1">Membrane</location>
        <topology evidence="1">Multi-pass membrane protein</topology>
    </subcellularLocation>
</comment>
<evidence type="ECO:0000256" key="3">
    <source>
        <dbReference type="ARBA" id="ARBA00022989"/>
    </source>
</evidence>
<organism evidence="6 7">
    <name type="scientific">Pseudoalteromonas luteoviolacea DSM 6061</name>
    <dbReference type="NCBI Taxonomy" id="1365250"/>
    <lineage>
        <taxon>Bacteria</taxon>
        <taxon>Pseudomonadati</taxon>
        <taxon>Pseudomonadota</taxon>
        <taxon>Gammaproteobacteria</taxon>
        <taxon>Alteromonadales</taxon>
        <taxon>Pseudoalteromonadaceae</taxon>
        <taxon>Pseudoalteromonas</taxon>
    </lineage>
</organism>
<dbReference type="GeneID" id="57364398"/>
<protein>
    <recommendedName>
        <fullName evidence="8">DUF697 domain-containing protein</fullName>
    </recommendedName>
</protein>
<evidence type="ECO:0000313" key="7">
    <source>
        <dbReference type="Proteomes" id="UP000076643"/>
    </source>
</evidence>
<comment type="caution">
    <text evidence="6">The sequence shown here is derived from an EMBL/GenBank/DDBJ whole genome shotgun (WGS) entry which is preliminary data.</text>
</comment>
<evidence type="ECO:0008006" key="8">
    <source>
        <dbReference type="Google" id="ProtNLM"/>
    </source>
</evidence>
<dbReference type="Proteomes" id="UP000076643">
    <property type="component" value="Unassembled WGS sequence"/>
</dbReference>
<accession>A0A161ZZI4</accession>
<evidence type="ECO:0000256" key="4">
    <source>
        <dbReference type="ARBA" id="ARBA00023136"/>
    </source>
</evidence>
<keyword evidence="4" id="KW-0472">Membrane</keyword>
<reference evidence="6 7" key="1">
    <citation type="submission" date="2013-07" db="EMBL/GenBank/DDBJ databases">
        <title>Comparative Genomic and Metabolomic Analysis of Twelve Strains of Pseudoalteromonas luteoviolacea.</title>
        <authorList>
            <person name="Vynne N.G."/>
            <person name="Mansson M."/>
            <person name="Gram L."/>
        </authorList>
    </citation>
    <scope>NUCLEOTIDE SEQUENCE [LARGE SCALE GENOMIC DNA]</scope>
    <source>
        <strain evidence="6 7">DSM 6061</strain>
    </source>
</reference>
<gene>
    <name evidence="6" type="ORF">N475_12885</name>
</gene>
<evidence type="ECO:0000256" key="2">
    <source>
        <dbReference type="ARBA" id="ARBA00022692"/>
    </source>
</evidence>
<feature type="compositionally biased region" description="Basic and acidic residues" evidence="5">
    <location>
        <begin position="1"/>
        <end position="13"/>
    </location>
</feature>
<dbReference type="Pfam" id="PF05128">
    <property type="entry name" value="DUF697"/>
    <property type="match status" value="1"/>
</dbReference>
<evidence type="ECO:0000256" key="1">
    <source>
        <dbReference type="ARBA" id="ARBA00004141"/>
    </source>
</evidence>
<name>A0A161ZZI4_9GAMM</name>
<proteinExistence type="predicted"/>
<dbReference type="PATRIC" id="fig|1365250.3.peg.1809"/>